<protein>
    <submittedName>
        <fullName evidence="1">Uncharacterized protein</fullName>
    </submittedName>
</protein>
<organism evidence="1 2">
    <name type="scientific">Natronogracilivirga saccharolytica</name>
    <dbReference type="NCBI Taxonomy" id="2812953"/>
    <lineage>
        <taxon>Bacteria</taxon>
        <taxon>Pseudomonadati</taxon>
        <taxon>Balneolota</taxon>
        <taxon>Balneolia</taxon>
        <taxon>Balneolales</taxon>
        <taxon>Cyclonatronaceae</taxon>
        <taxon>Natronogracilivirga</taxon>
    </lineage>
</organism>
<reference evidence="1" key="1">
    <citation type="submission" date="2021-02" db="EMBL/GenBank/DDBJ databases">
        <title>Natronogracilivirga saccharolytica gen. nov. sp. nov. a new anaerobic, haloalkiliphilic carbohydrate-fermenting bacterium from soda lake and proposing of Cyclonatronumiaceae fam. nov. in the phylum Balneolaeota.</title>
        <authorList>
            <person name="Zhilina T.N."/>
            <person name="Sorokin D.Y."/>
            <person name="Zavarzina D.G."/>
            <person name="Toshchakov S.V."/>
            <person name="Kublanov I.V."/>
        </authorList>
    </citation>
    <scope>NUCLEOTIDE SEQUENCE</scope>
    <source>
        <strain evidence="1">Z-1702</strain>
    </source>
</reference>
<dbReference type="Proteomes" id="UP000673975">
    <property type="component" value="Unassembled WGS sequence"/>
</dbReference>
<accession>A0A8J7S9B7</accession>
<sequence>MKRTMNLMNPLVRLIAGNPWTLSAPVSLHYLHVLERDTNEIMFCPTSNAD</sequence>
<comment type="caution">
    <text evidence="1">The sequence shown here is derived from an EMBL/GenBank/DDBJ whole genome shotgun (WGS) entry which is preliminary data.</text>
</comment>
<gene>
    <name evidence="1" type="ORF">NATSA_07740</name>
</gene>
<keyword evidence="2" id="KW-1185">Reference proteome</keyword>
<name>A0A8J7S9B7_9BACT</name>
<dbReference type="AlphaFoldDB" id="A0A8J7S9B7"/>
<dbReference type="EMBL" id="JAFIDN010000005">
    <property type="protein sequence ID" value="MBP3192551.1"/>
    <property type="molecule type" value="Genomic_DNA"/>
</dbReference>
<proteinExistence type="predicted"/>
<evidence type="ECO:0000313" key="1">
    <source>
        <dbReference type="EMBL" id="MBP3192551.1"/>
    </source>
</evidence>
<dbReference type="RefSeq" id="WP_210511452.1">
    <property type="nucleotide sequence ID" value="NZ_JAFIDN010000005.1"/>
</dbReference>
<evidence type="ECO:0000313" key="2">
    <source>
        <dbReference type="Proteomes" id="UP000673975"/>
    </source>
</evidence>